<sequence>MAVAKKLSNAELASLKQKFIQWFAKKAQRELNILITGKTGVGKSRLVNALVGRNVAKEGREKRPCTTDINPYSIFLNGIKVVVWDSPGLQDGTGNDELYLANLKKHGFDIMIYCIKMDDKRFHSEDKMAVRQLTASFGKDLWKKSVIALTFANKIEDPDEEDELAYFMGDLYFWQKEIDSYLGTELGIESRVRNDIPITPSGNSKKLRLPSCDHWLADLWSKCFSVMDHSSGLAWYEINKDRVKFSCSAEMAAAFKSESSQDTDESEDIPKEIPLNDKQEISLLKKMWEAFVLSGAVTLATAVTFTVLTVLFRR</sequence>
<dbReference type="Proteomes" id="UP001159405">
    <property type="component" value="Unassembled WGS sequence"/>
</dbReference>
<dbReference type="InterPro" id="IPR027417">
    <property type="entry name" value="P-loop_NTPase"/>
</dbReference>
<proteinExistence type="inferred from homology"/>
<keyword evidence="14 18" id="KW-1133">Transmembrane helix</keyword>
<comment type="caution">
    <text evidence="20">The sequence shown here is derived from an EMBL/GenBank/DDBJ whole genome shotgun (WGS) entry which is preliminary data.</text>
</comment>
<evidence type="ECO:0000256" key="8">
    <source>
        <dbReference type="ARBA" id="ARBA00022723"/>
    </source>
</evidence>
<keyword evidence="6" id="KW-0934">Plastid</keyword>
<evidence type="ECO:0000256" key="3">
    <source>
        <dbReference type="ARBA" id="ARBA00008535"/>
    </source>
</evidence>
<name>A0ABN8Q6N1_9CNID</name>
<feature type="domain" description="AIG1-type G" evidence="19">
    <location>
        <begin position="28"/>
        <end position="244"/>
    </location>
</feature>
<evidence type="ECO:0000256" key="17">
    <source>
        <dbReference type="ARBA" id="ARBA00024013"/>
    </source>
</evidence>
<comment type="cofactor">
    <cofactor evidence="1">
        <name>Mg(2+)</name>
        <dbReference type="ChEBI" id="CHEBI:18420"/>
    </cofactor>
</comment>
<dbReference type="PANTHER" id="PTHR10903:SF135">
    <property type="entry name" value="TRANSLOCASE OF CHLOROPLAST 120, CHLOROPLASTIC-RELATED"/>
    <property type="match status" value="1"/>
</dbReference>
<evidence type="ECO:0000256" key="11">
    <source>
        <dbReference type="ARBA" id="ARBA00022805"/>
    </source>
</evidence>
<evidence type="ECO:0000313" key="21">
    <source>
        <dbReference type="Proteomes" id="UP001159405"/>
    </source>
</evidence>
<evidence type="ECO:0000256" key="6">
    <source>
        <dbReference type="ARBA" id="ARBA00022640"/>
    </source>
</evidence>
<evidence type="ECO:0000256" key="10">
    <source>
        <dbReference type="ARBA" id="ARBA00022801"/>
    </source>
</evidence>
<protein>
    <recommendedName>
        <fullName evidence="19">AIG1-type G domain-containing protein</fullName>
    </recommendedName>
</protein>
<evidence type="ECO:0000256" key="13">
    <source>
        <dbReference type="ARBA" id="ARBA00022927"/>
    </source>
</evidence>
<reference evidence="20 21" key="1">
    <citation type="submission" date="2022-05" db="EMBL/GenBank/DDBJ databases">
        <authorList>
            <consortium name="Genoscope - CEA"/>
            <person name="William W."/>
        </authorList>
    </citation>
    <scope>NUCLEOTIDE SEQUENCE [LARGE SCALE GENOMIC DNA]</scope>
</reference>
<keyword evidence="11" id="KW-1002">Plastid outer membrane</keyword>
<feature type="transmembrane region" description="Helical" evidence="18">
    <location>
        <begin position="290"/>
        <end position="312"/>
    </location>
</feature>
<organism evidence="20 21">
    <name type="scientific">Porites lobata</name>
    <dbReference type="NCBI Taxonomy" id="104759"/>
    <lineage>
        <taxon>Eukaryota</taxon>
        <taxon>Metazoa</taxon>
        <taxon>Cnidaria</taxon>
        <taxon>Anthozoa</taxon>
        <taxon>Hexacorallia</taxon>
        <taxon>Scleractinia</taxon>
        <taxon>Fungiina</taxon>
        <taxon>Poritidae</taxon>
        <taxon>Porites</taxon>
    </lineage>
</organism>
<evidence type="ECO:0000256" key="16">
    <source>
        <dbReference type="ARBA" id="ARBA00023136"/>
    </source>
</evidence>
<keyword evidence="15" id="KW-0342">GTP-binding</keyword>
<dbReference type="InterPro" id="IPR045058">
    <property type="entry name" value="GIMA/IAN/Toc"/>
</dbReference>
<gene>
    <name evidence="20" type="ORF">PLOB_00002420</name>
</gene>
<evidence type="ECO:0000256" key="12">
    <source>
        <dbReference type="ARBA" id="ARBA00022842"/>
    </source>
</evidence>
<keyword evidence="16 18" id="KW-0472">Membrane</keyword>
<keyword evidence="12" id="KW-0460">Magnesium</keyword>
<evidence type="ECO:0000256" key="9">
    <source>
        <dbReference type="ARBA" id="ARBA00022741"/>
    </source>
</evidence>
<evidence type="ECO:0000256" key="5">
    <source>
        <dbReference type="ARBA" id="ARBA00022528"/>
    </source>
</evidence>
<evidence type="ECO:0000256" key="4">
    <source>
        <dbReference type="ARBA" id="ARBA00022448"/>
    </source>
</evidence>
<dbReference type="PROSITE" id="PS51720">
    <property type="entry name" value="G_AIG1"/>
    <property type="match status" value="1"/>
</dbReference>
<keyword evidence="21" id="KW-1185">Reference proteome</keyword>
<dbReference type="PANTHER" id="PTHR10903">
    <property type="entry name" value="GTPASE, IMAP FAMILY MEMBER-RELATED"/>
    <property type="match status" value="1"/>
</dbReference>
<keyword evidence="4" id="KW-0813">Transport</keyword>
<keyword evidence="7 18" id="KW-0812">Transmembrane</keyword>
<keyword evidence="5" id="KW-0150">Chloroplast</keyword>
<comment type="subcellular location">
    <subcellularLocation>
        <location evidence="2">Membrane</location>
        <topology evidence="2">Single-pass membrane protein</topology>
    </subcellularLocation>
    <subcellularLocation>
        <location evidence="17">Plastid</location>
        <location evidence="17">Chloroplast outer membrane</location>
    </subcellularLocation>
</comment>
<evidence type="ECO:0000256" key="18">
    <source>
        <dbReference type="SAM" id="Phobius"/>
    </source>
</evidence>
<dbReference type="SUPFAM" id="SSF52540">
    <property type="entry name" value="P-loop containing nucleoside triphosphate hydrolases"/>
    <property type="match status" value="1"/>
</dbReference>
<comment type="similarity">
    <text evidence="3">Belongs to the TRAFAC class TrmE-Era-EngA-EngB-Septin-like GTPase superfamily. AIG1/Toc34/Toc159-like paraseptin GTPase family. IAN subfamily.</text>
</comment>
<evidence type="ECO:0000256" key="1">
    <source>
        <dbReference type="ARBA" id="ARBA00001946"/>
    </source>
</evidence>
<evidence type="ECO:0000256" key="7">
    <source>
        <dbReference type="ARBA" id="ARBA00022692"/>
    </source>
</evidence>
<evidence type="ECO:0000313" key="20">
    <source>
        <dbReference type="EMBL" id="CAH3157879.1"/>
    </source>
</evidence>
<keyword evidence="9" id="KW-0547">Nucleotide-binding</keyword>
<dbReference type="Pfam" id="PF04548">
    <property type="entry name" value="AIG1"/>
    <property type="match status" value="1"/>
</dbReference>
<evidence type="ECO:0000256" key="14">
    <source>
        <dbReference type="ARBA" id="ARBA00022989"/>
    </source>
</evidence>
<accession>A0ABN8Q6N1</accession>
<dbReference type="Gene3D" id="3.40.50.300">
    <property type="entry name" value="P-loop containing nucleotide triphosphate hydrolases"/>
    <property type="match status" value="1"/>
</dbReference>
<dbReference type="EMBL" id="CALNXK010000109">
    <property type="protein sequence ID" value="CAH3157879.1"/>
    <property type="molecule type" value="Genomic_DNA"/>
</dbReference>
<evidence type="ECO:0000256" key="2">
    <source>
        <dbReference type="ARBA" id="ARBA00004167"/>
    </source>
</evidence>
<dbReference type="InterPro" id="IPR006703">
    <property type="entry name" value="G_AIG1"/>
</dbReference>
<evidence type="ECO:0000259" key="19">
    <source>
        <dbReference type="PROSITE" id="PS51720"/>
    </source>
</evidence>
<keyword evidence="8" id="KW-0479">Metal-binding</keyword>
<evidence type="ECO:0000256" key="15">
    <source>
        <dbReference type="ARBA" id="ARBA00023134"/>
    </source>
</evidence>
<keyword evidence="10" id="KW-0378">Hydrolase</keyword>
<keyword evidence="13" id="KW-0653">Protein transport</keyword>